<evidence type="ECO:0000313" key="3">
    <source>
        <dbReference type="Proteomes" id="UP001231924"/>
    </source>
</evidence>
<keyword evidence="3" id="KW-1185">Reference proteome</keyword>
<dbReference type="RefSeq" id="WP_286054709.1">
    <property type="nucleotide sequence ID" value="NZ_JASVWF010000004.1"/>
</dbReference>
<dbReference type="EMBL" id="JASVWF010000004">
    <property type="protein sequence ID" value="MDL5158190.1"/>
    <property type="molecule type" value="Genomic_DNA"/>
</dbReference>
<reference evidence="2 3" key="1">
    <citation type="submission" date="2023-06" db="EMBL/GenBank/DDBJ databases">
        <title>Actinomycetospora Odt1-22.</title>
        <authorList>
            <person name="Supong K."/>
        </authorList>
    </citation>
    <scope>NUCLEOTIDE SEQUENCE [LARGE SCALE GENOMIC DNA]</scope>
    <source>
        <strain evidence="2 3">Odt1-22</strain>
    </source>
</reference>
<feature type="region of interest" description="Disordered" evidence="1">
    <location>
        <begin position="171"/>
        <end position="260"/>
    </location>
</feature>
<protein>
    <submittedName>
        <fullName evidence="2">Uncharacterized protein</fullName>
    </submittedName>
</protein>
<evidence type="ECO:0000256" key="1">
    <source>
        <dbReference type="SAM" id="MobiDB-lite"/>
    </source>
</evidence>
<organism evidence="2 3">
    <name type="scientific">Actinomycetospora termitidis</name>
    <dbReference type="NCBI Taxonomy" id="3053470"/>
    <lineage>
        <taxon>Bacteria</taxon>
        <taxon>Bacillati</taxon>
        <taxon>Actinomycetota</taxon>
        <taxon>Actinomycetes</taxon>
        <taxon>Pseudonocardiales</taxon>
        <taxon>Pseudonocardiaceae</taxon>
        <taxon>Actinomycetospora</taxon>
    </lineage>
</organism>
<proteinExistence type="predicted"/>
<feature type="region of interest" description="Disordered" evidence="1">
    <location>
        <begin position="1"/>
        <end position="63"/>
    </location>
</feature>
<feature type="compositionally biased region" description="Basic and acidic residues" evidence="1">
    <location>
        <begin position="33"/>
        <end position="43"/>
    </location>
</feature>
<sequence length="260" mass="25693">MATIELGGRMGRSRHRRSQSTAASAGLPSWAQRHLDEAGHDEPEAPTAVVGRRSAAARGGAGQTTRGWGVAIVSVAAAVTAVPLAISSVAADRSDEPLPKINTFTAGAPGPLPGSGGVESGIRDSRPTVIEGDRTGSGLLQVPDGGSAPGAVAVAPAPVLVPAPRPAAVVRPTTAVAPPARSATRPTTPTTTTGTTTSTKPSETPKSGSTPSKPKPTTSTSKAAPEKKSTPKQQDGLLPAVGRTVNSVGEAAGGVVGGLL</sequence>
<gene>
    <name evidence="2" type="ORF">QRT03_19640</name>
</gene>
<feature type="region of interest" description="Disordered" evidence="1">
    <location>
        <begin position="103"/>
        <end position="123"/>
    </location>
</feature>
<feature type="compositionally biased region" description="Gly residues" evidence="1">
    <location>
        <begin position="251"/>
        <end position="260"/>
    </location>
</feature>
<comment type="caution">
    <text evidence="2">The sequence shown here is derived from an EMBL/GenBank/DDBJ whole genome shotgun (WGS) entry which is preliminary data.</text>
</comment>
<name>A0ABT7MBZ3_9PSEU</name>
<dbReference type="Proteomes" id="UP001231924">
    <property type="component" value="Unassembled WGS sequence"/>
</dbReference>
<feature type="compositionally biased region" description="Low complexity" evidence="1">
    <location>
        <begin position="47"/>
        <end position="63"/>
    </location>
</feature>
<accession>A0ABT7MBZ3</accession>
<evidence type="ECO:0000313" key="2">
    <source>
        <dbReference type="EMBL" id="MDL5158190.1"/>
    </source>
</evidence>
<feature type="compositionally biased region" description="Low complexity" evidence="1">
    <location>
        <begin position="171"/>
        <end position="223"/>
    </location>
</feature>